<evidence type="ECO:0000313" key="5">
    <source>
        <dbReference type="EMBL" id="ABQ85802.1"/>
    </source>
</evidence>
<proteinExistence type="evidence at transcript level"/>
<feature type="domain" description="Ketosynthase family 3 (KS3)" evidence="4">
    <location>
        <begin position="36"/>
        <end position="469"/>
    </location>
</feature>
<dbReference type="AlphaFoldDB" id="A7KH60"/>
<dbReference type="GO" id="GO:0004312">
    <property type="term" value="F:fatty acid synthase activity"/>
    <property type="evidence" value="ECO:0007669"/>
    <property type="project" value="TreeGrafter"/>
</dbReference>
<keyword evidence="2" id="KW-0597">Phosphoprotein</keyword>
<dbReference type="PROSITE" id="PS52004">
    <property type="entry name" value="KS3_2"/>
    <property type="match status" value="1"/>
</dbReference>
<dbReference type="InterPro" id="IPR014031">
    <property type="entry name" value="Ketoacyl_synth_C"/>
</dbReference>
<evidence type="ECO:0000256" key="1">
    <source>
        <dbReference type="ARBA" id="ARBA00022450"/>
    </source>
</evidence>
<name>A7KH60_KARBR</name>
<sequence length="895" mass="98975">MLREELPGEVAVRPDYGLADWDASQFPVPPAYGASGETVDCMAMAPLNGGGVSKPEEYWAMLQEGADVVIPVPVQRWDTNMYYDPEGGDKMYVNHFGMITDFEYFDNEFFGLSLEYSNTIEPASRKSLESGYYALASAGWTKKSLNNAEIGVHYGSGGTDWAILYASGITAQKPDPQGLMNPRIDFCNNRLAWLLGLRGPVINMDTACSASLSATAICHSKMRPQEPNSMMAACARQIKCGLVQGINGIFEPTFPTNLCKAGMLTHKGRCFTFDQSADGFGRGDGCSAMYWEAHSRETLTRYAMLSGTCINQDGRSASLTAPNGPSQQECIRHSLREADITPLDIHMQELHGTGTALGDPIEVGALRATMMKVGGKIREHPLVKTSSKSNLAHTEGNAGISGLMKCVLMGCHSVASPGLHLRMYNSHIEYAGYPVLFNPDTVDQNVDWGYVGVSSFGFSGCNARGDVYCAATMGHRKTLPLGREFGVGRHLQMMPKIEHPAVHSVLDRKEDDHEVSNDWAGFFQAGNPINLGTTFQLSGSWSSFQDMDAMLYKDGAYEWYFFMGDTLVEEFRIHTDYFYDSIICPATKKAGKDGIILGPGTAPKGYTWRIDGRSEGAEPGDLYSVKFLWDEQERKKKIEWEIVRGEARAEIESAVDVPVYEHRYFVKGTWTAWTCIELSPILGLGYIHETTFRIGGNGYEDFYLVRDLSEDQQIYPATSTIKDTKVKVRGPDGNRKERCWRVQGACGDQITLRLRVRKGEISVSVISPSSKENTWSRAAPGMDDGVYFVDGSWLSPDERLTAMQPHRSKPNVFSAQMKISQRGSEAFRILVDEEQEQAFYPEMSGAQSGQSVALGPDHLGPGLSWNIEGDPGATVRITLDLTKADKRQRVTWDFI</sequence>
<dbReference type="EMBL" id="EF410012">
    <property type="protein sequence ID" value="ABQ85802.1"/>
    <property type="molecule type" value="mRNA"/>
</dbReference>
<evidence type="ECO:0000256" key="3">
    <source>
        <dbReference type="RuleBase" id="RU003694"/>
    </source>
</evidence>
<dbReference type="GO" id="GO:0006633">
    <property type="term" value="P:fatty acid biosynthetic process"/>
    <property type="evidence" value="ECO:0007669"/>
    <property type="project" value="TreeGrafter"/>
</dbReference>
<dbReference type="PANTHER" id="PTHR43775:SF37">
    <property type="entry name" value="SI:DKEY-61P9.11"/>
    <property type="match status" value="1"/>
</dbReference>
<keyword evidence="3" id="KW-0808">Transferase</keyword>
<evidence type="ECO:0000256" key="2">
    <source>
        <dbReference type="ARBA" id="ARBA00022553"/>
    </source>
</evidence>
<dbReference type="InterPro" id="IPR050091">
    <property type="entry name" value="PKS_NRPS_Biosynth_Enz"/>
</dbReference>
<dbReference type="InterPro" id="IPR014030">
    <property type="entry name" value="Ketoacyl_synth_N"/>
</dbReference>
<accession>A7KH60</accession>
<organism evidence="5">
    <name type="scientific">Karenia brevis</name>
    <name type="common">Red tide dinoflagellate</name>
    <name type="synonym">Gymnodinium breve</name>
    <dbReference type="NCBI Taxonomy" id="156230"/>
    <lineage>
        <taxon>Eukaryota</taxon>
        <taxon>Sar</taxon>
        <taxon>Alveolata</taxon>
        <taxon>Dinophyceae</taxon>
        <taxon>Gymnodiniales</taxon>
        <taxon>Kareniaceae</taxon>
        <taxon>Karenia</taxon>
    </lineage>
</organism>
<dbReference type="CDD" id="cd00833">
    <property type="entry name" value="PKS"/>
    <property type="match status" value="1"/>
</dbReference>
<evidence type="ECO:0000259" key="4">
    <source>
        <dbReference type="PROSITE" id="PS52004"/>
    </source>
</evidence>
<dbReference type="InterPro" id="IPR016039">
    <property type="entry name" value="Thiolase-like"/>
</dbReference>
<dbReference type="SMART" id="SM00825">
    <property type="entry name" value="PKS_KS"/>
    <property type="match status" value="1"/>
</dbReference>
<dbReference type="Gene3D" id="3.40.47.10">
    <property type="match status" value="1"/>
</dbReference>
<dbReference type="SUPFAM" id="SSF53901">
    <property type="entry name" value="Thiolase-like"/>
    <property type="match status" value="1"/>
</dbReference>
<dbReference type="Pfam" id="PF00109">
    <property type="entry name" value="ketoacyl-synt"/>
    <property type="match status" value="1"/>
</dbReference>
<comment type="similarity">
    <text evidence="3">Belongs to the thiolase-like superfamily. Beta-ketoacyl-ACP synthases family.</text>
</comment>
<keyword evidence="1" id="KW-0596">Phosphopantetheine</keyword>
<dbReference type="Pfam" id="PF02801">
    <property type="entry name" value="Ketoacyl-synt_C"/>
    <property type="match status" value="1"/>
</dbReference>
<protein>
    <submittedName>
        <fullName evidence="5">Type I polyketide synthase-like protein KB6736</fullName>
    </submittedName>
</protein>
<dbReference type="PANTHER" id="PTHR43775">
    <property type="entry name" value="FATTY ACID SYNTHASE"/>
    <property type="match status" value="1"/>
</dbReference>
<dbReference type="InterPro" id="IPR020841">
    <property type="entry name" value="PKS_Beta-ketoAc_synthase_dom"/>
</dbReference>
<reference evidence="5" key="1">
    <citation type="journal article" date="2008" name="Protist">
        <title>The toxic dinoflagellate Karenia brevis encodes novel type I-like polyketide synthases containing discrete catalytic domains.</title>
        <authorList>
            <person name="Monroe E.A."/>
            <person name="Van Dolah F.M."/>
        </authorList>
    </citation>
    <scope>NUCLEOTIDE SEQUENCE</scope>
</reference>